<evidence type="ECO:0000313" key="3">
    <source>
        <dbReference type="Proteomes" id="UP001596150"/>
    </source>
</evidence>
<dbReference type="RefSeq" id="WP_266342353.1">
    <property type="nucleotide sequence ID" value="NZ_JAPKNH010000001.1"/>
</dbReference>
<comment type="caution">
    <text evidence="2">The sequence shown here is derived from an EMBL/GenBank/DDBJ whole genome shotgun (WGS) entry which is preliminary data.</text>
</comment>
<dbReference type="EMBL" id="JBHSML010000003">
    <property type="protein sequence ID" value="MFC5515393.1"/>
    <property type="molecule type" value="Genomic_DNA"/>
</dbReference>
<keyword evidence="3" id="KW-1185">Reference proteome</keyword>
<proteinExistence type="predicted"/>
<dbReference type="InterPro" id="IPR046513">
    <property type="entry name" value="DUF6691"/>
</dbReference>
<gene>
    <name evidence="2" type="ORF">ACFPP9_06395</name>
</gene>
<keyword evidence="1" id="KW-1133">Transmembrane helix</keyword>
<keyword evidence="1" id="KW-0812">Transmembrane</keyword>
<evidence type="ECO:0000256" key="1">
    <source>
        <dbReference type="SAM" id="Phobius"/>
    </source>
</evidence>
<accession>A0ABW0PTJ7</accession>
<evidence type="ECO:0000313" key="2">
    <source>
        <dbReference type="EMBL" id="MFC5515393.1"/>
    </source>
</evidence>
<feature type="transmembrane region" description="Helical" evidence="1">
    <location>
        <begin position="92"/>
        <end position="109"/>
    </location>
</feature>
<feature type="transmembrane region" description="Helical" evidence="1">
    <location>
        <begin position="54"/>
        <end position="72"/>
    </location>
</feature>
<sequence>MSASLPSFRFYVGAAASGLLFGLGLAISGMIYPAKVKAFLDIGAIGSGGWDPSLAFVLAAAVLVSMAGLRIAHRHRHPLAAPTFSSPASRRVDVPLVLGSIVFGIGWGISGLCPGPAIANIAFALPDILIFLVAMAVGSLAVRLIRDRQNPGDERTQAQP</sequence>
<feature type="transmembrane region" description="Helical" evidence="1">
    <location>
        <begin position="121"/>
        <end position="145"/>
    </location>
</feature>
<name>A0ABW0PTJ7_9HYPH</name>
<reference evidence="3" key="1">
    <citation type="journal article" date="2019" name="Int. J. Syst. Evol. Microbiol.">
        <title>The Global Catalogue of Microorganisms (GCM) 10K type strain sequencing project: providing services to taxonomists for standard genome sequencing and annotation.</title>
        <authorList>
            <consortium name="The Broad Institute Genomics Platform"/>
            <consortium name="The Broad Institute Genome Sequencing Center for Infectious Disease"/>
            <person name="Wu L."/>
            <person name="Ma J."/>
        </authorList>
    </citation>
    <scope>NUCLEOTIDE SEQUENCE [LARGE SCALE GENOMIC DNA]</scope>
    <source>
        <strain evidence="3">KACC 12633</strain>
    </source>
</reference>
<feature type="transmembrane region" description="Helical" evidence="1">
    <location>
        <begin position="12"/>
        <end position="34"/>
    </location>
</feature>
<dbReference type="Proteomes" id="UP001596150">
    <property type="component" value="Unassembled WGS sequence"/>
</dbReference>
<dbReference type="Pfam" id="PF20398">
    <property type="entry name" value="DUF6691"/>
    <property type="match status" value="1"/>
</dbReference>
<protein>
    <submittedName>
        <fullName evidence="2">DUF6691 family protein</fullName>
    </submittedName>
</protein>
<keyword evidence="1" id="KW-0472">Membrane</keyword>
<organism evidence="2 3">
    <name type="scientific">Kaistia terrae</name>
    <dbReference type="NCBI Taxonomy" id="537017"/>
    <lineage>
        <taxon>Bacteria</taxon>
        <taxon>Pseudomonadati</taxon>
        <taxon>Pseudomonadota</taxon>
        <taxon>Alphaproteobacteria</taxon>
        <taxon>Hyphomicrobiales</taxon>
        <taxon>Kaistiaceae</taxon>
        <taxon>Kaistia</taxon>
    </lineage>
</organism>